<dbReference type="Proteomes" id="UP001501326">
    <property type="component" value="Unassembled WGS sequence"/>
</dbReference>
<gene>
    <name evidence="1" type="ORF">GCM10009867_36760</name>
</gene>
<evidence type="ECO:0000313" key="2">
    <source>
        <dbReference type="Proteomes" id="UP001501326"/>
    </source>
</evidence>
<accession>A0ABN3UX78</accession>
<name>A0ABN3UX78_9MICO</name>
<organism evidence="1 2">
    <name type="scientific">Pedococcus aerophilus</name>
    <dbReference type="NCBI Taxonomy" id="436356"/>
    <lineage>
        <taxon>Bacteria</taxon>
        <taxon>Bacillati</taxon>
        <taxon>Actinomycetota</taxon>
        <taxon>Actinomycetes</taxon>
        <taxon>Micrococcales</taxon>
        <taxon>Intrasporangiaceae</taxon>
        <taxon>Pedococcus</taxon>
    </lineage>
</organism>
<comment type="caution">
    <text evidence="1">The sequence shown here is derived from an EMBL/GenBank/DDBJ whole genome shotgun (WGS) entry which is preliminary data.</text>
</comment>
<proteinExistence type="predicted"/>
<keyword evidence="2" id="KW-1185">Reference proteome</keyword>
<sequence>MDGAADRVGDGGPGRRRTTVLALGVGIAVDVEGDRAAELHDALAHRWSCCRSAPTTPVVATVRAVLDSDPRVTEAADTAGLASRPRLDDLLQLVTREVTVAAIDAVSGEHLLLHAACLADPVTGRATVLVAAGGTGKTTAAQVLGPGRWYVTDETVAVRADRSVVPYPKPLSVRRNAVGDHKDEVAPPDLELAPAPATAILPVAQILLLDRVQGLAGRPVPTMLSTLDAIESLVPHTSHLTDLHRPLHRLAELVEAVGGAKLVRYTEAADLAPLLSGAT</sequence>
<protein>
    <submittedName>
        <fullName evidence="1">Uncharacterized protein</fullName>
    </submittedName>
</protein>
<dbReference type="SUPFAM" id="SSF53795">
    <property type="entry name" value="PEP carboxykinase-like"/>
    <property type="match status" value="1"/>
</dbReference>
<evidence type="ECO:0000313" key="1">
    <source>
        <dbReference type="EMBL" id="GAA2739687.1"/>
    </source>
</evidence>
<dbReference type="EMBL" id="BAAARN010000005">
    <property type="protein sequence ID" value="GAA2739687.1"/>
    <property type="molecule type" value="Genomic_DNA"/>
</dbReference>
<reference evidence="1 2" key="1">
    <citation type="journal article" date="2019" name="Int. J. Syst. Evol. Microbiol.">
        <title>The Global Catalogue of Microorganisms (GCM) 10K type strain sequencing project: providing services to taxonomists for standard genome sequencing and annotation.</title>
        <authorList>
            <consortium name="The Broad Institute Genomics Platform"/>
            <consortium name="The Broad Institute Genome Sequencing Center for Infectious Disease"/>
            <person name="Wu L."/>
            <person name="Ma J."/>
        </authorList>
    </citation>
    <scope>NUCLEOTIDE SEQUENCE [LARGE SCALE GENOMIC DNA]</scope>
    <source>
        <strain evidence="1 2">JCM 16378</strain>
    </source>
</reference>